<sequence>MRLSPDMVVTDTGTDLVLLNERTGRYFSLNGTGRAVLLALADGSTPEDAAEDLTRRHPDAAERIAADVPALVEALLREKVLLP</sequence>
<gene>
    <name evidence="1" type="ORF">DZF91_30195</name>
</gene>
<dbReference type="Pfam" id="PF05402">
    <property type="entry name" value="PqqD"/>
    <property type="match status" value="1"/>
</dbReference>
<keyword evidence="2" id="KW-1185">Reference proteome</keyword>
<dbReference type="EMBL" id="QURH01000896">
    <property type="protein sequence ID" value="RFU37949.1"/>
    <property type="molecule type" value="Genomic_DNA"/>
</dbReference>
<dbReference type="InterPro" id="IPR041881">
    <property type="entry name" value="PqqD_sf"/>
</dbReference>
<dbReference type="Proteomes" id="UP000261811">
    <property type="component" value="Unassembled WGS sequence"/>
</dbReference>
<reference evidence="1 2" key="1">
    <citation type="submission" date="2018-08" db="EMBL/GenBank/DDBJ databases">
        <title>Actinomadura jelena sp. nov., a novel Actinomycete isolated from soil in Chad.</title>
        <authorList>
            <person name="Shi L."/>
        </authorList>
    </citation>
    <scope>NUCLEOTIDE SEQUENCE [LARGE SCALE GENOMIC DNA]</scope>
    <source>
        <strain evidence="1 2">NEAU-G17</strain>
    </source>
</reference>
<protein>
    <submittedName>
        <fullName evidence="1">Lasso peptide biosynthesis PqqD family chaperone</fullName>
    </submittedName>
</protein>
<dbReference type="Gene3D" id="1.10.10.1150">
    <property type="entry name" value="Coenzyme PQQ synthesis protein D (PqqD)"/>
    <property type="match status" value="1"/>
</dbReference>
<evidence type="ECO:0000313" key="1">
    <source>
        <dbReference type="EMBL" id="RFU37949.1"/>
    </source>
</evidence>
<name>A0A372JDF6_9ACTN</name>
<dbReference type="OrthoDB" id="5195143at2"/>
<dbReference type="RefSeq" id="WP_117360489.1">
    <property type="nucleotide sequence ID" value="NZ_QURH01000896.1"/>
</dbReference>
<proteinExistence type="predicted"/>
<dbReference type="NCBIfam" id="NF033530">
    <property type="entry name" value="lasso_PqqD_Strm"/>
    <property type="match status" value="1"/>
</dbReference>
<accession>A0A372JDF6</accession>
<dbReference type="AlphaFoldDB" id="A0A372JDF6"/>
<comment type="caution">
    <text evidence="1">The sequence shown here is derived from an EMBL/GenBank/DDBJ whole genome shotgun (WGS) entry which is preliminary data.</text>
</comment>
<evidence type="ECO:0000313" key="2">
    <source>
        <dbReference type="Proteomes" id="UP000261811"/>
    </source>
</evidence>
<dbReference type="InterPro" id="IPR008792">
    <property type="entry name" value="PQQD"/>
</dbReference>
<organism evidence="1 2">
    <name type="scientific">Actinomadura logoneensis</name>
    <dbReference type="NCBI Taxonomy" id="2293572"/>
    <lineage>
        <taxon>Bacteria</taxon>
        <taxon>Bacillati</taxon>
        <taxon>Actinomycetota</taxon>
        <taxon>Actinomycetes</taxon>
        <taxon>Streptosporangiales</taxon>
        <taxon>Thermomonosporaceae</taxon>
        <taxon>Actinomadura</taxon>
    </lineage>
</organism>